<accession>A0A0D2ISB9</accession>
<sequence>MQDTKPRRIVLRFHVNYELEEAAIIERFFAISGLNPADDFYSHLMAPNESPMMHIVLDMHCKTVPSVELDKMEYEVFKVKKKDELHVNPFSMKAWTKHLSVTFSSWMPLHAIMLANAAGM</sequence>
<dbReference type="AlphaFoldDB" id="A0A0D2ISB9"/>
<reference evidence="1 2" key="1">
    <citation type="submission" date="2015-01" db="EMBL/GenBank/DDBJ databases">
        <title>The Genome Sequence of Rhinocladiella mackenzie CBS 650.93.</title>
        <authorList>
            <consortium name="The Broad Institute Genomics Platform"/>
            <person name="Cuomo C."/>
            <person name="de Hoog S."/>
            <person name="Gorbushina A."/>
            <person name="Stielow B."/>
            <person name="Teixiera M."/>
            <person name="Abouelleil A."/>
            <person name="Chapman S.B."/>
            <person name="Priest M."/>
            <person name="Young S.K."/>
            <person name="Wortman J."/>
            <person name="Nusbaum C."/>
            <person name="Birren B."/>
        </authorList>
    </citation>
    <scope>NUCLEOTIDE SEQUENCE [LARGE SCALE GENOMIC DNA]</scope>
    <source>
        <strain evidence="1 2">CBS 650.93</strain>
    </source>
</reference>
<dbReference type="RefSeq" id="XP_013266786.1">
    <property type="nucleotide sequence ID" value="XM_013411332.1"/>
</dbReference>
<dbReference type="EMBL" id="KN847485">
    <property type="protein sequence ID" value="KIW99649.1"/>
    <property type="molecule type" value="Genomic_DNA"/>
</dbReference>
<protein>
    <submittedName>
        <fullName evidence="1">Rhinocladiella mackenziei CBS 650.93 unplaced genomic scaffold supercont1.11, whole genome shotgun sequence</fullName>
    </submittedName>
</protein>
<dbReference type="GeneID" id="25299133"/>
<keyword evidence="2" id="KW-1185">Reference proteome</keyword>
<dbReference type="HOGENOM" id="CLU_122933_2_1_1"/>
<dbReference type="OrthoDB" id="3709982at2759"/>
<evidence type="ECO:0000313" key="2">
    <source>
        <dbReference type="Proteomes" id="UP000053617"/>
    </source>
</evidence>
<dbReference type="Proteomes" id="UP000053617">
    <property type="component" value="Unassembled WGS sequence"/>
</dbReference>
<evidence type="ECO:0000313" key="1">
    <source>
        <dbReference type="EMBL" id="KIW99649.1"/>
    </source>
</evidence>
<organism evidence="1 2">
    <name type="scientific">Rhinocladiella mackenziei CBS 650.93</name>
    <dbReference type="NCBI Taxonomy" id="1442369"/>
    <lineage>
        <taxon>Eukaryota</taxon>
        <taxon>Fungi</taxon>
        <taxon>Dikarya</taxon>
        <taxon>Ascomycota</taxon>
        <taxon>Pezizomycotina</taxon>
        <taxon>Eurotiomycetes</taxon>
        <taxon>Chaetothyriomycetidae</taxon>
        <taxon>Chaetothyriales</taxon>
        <taxon>Herpotrichiellaceae</taxon>
        <taxon>Rhinocladiella</taxon>
    </lineage>
</organism>
<proteinExistence type="predicted"/>
<gene>
    <name evidence="1" type="ORF">Z518_11062</name>
</gene>
<dbReference type="STRING" id="1442369.A0A0D2ISB9"/>
<name>A0A0D2ISB9_9EURO</name>
<dbReference type="VEuPathDB" id="FungiDB:Z518_11062"/>